<feature type="transmembrane region" description="Helical" evidence="1">
    <location>
        <begin position="45"/>
        <end position="64"/>
    </location>
</feature>
<reference evidence="2 3" key="1">
    <citation type="submission" date="2020-08" db="EMBL/GenBank/DDBJ databases">
        <title>Sequencing the genomes of 1000 actinobacteria strains.</title>
        <authorList>
            <person name="Klenk H.-P."/>
        </authorList>
    </citation>
    <scope>NUCLEOTIDE SEQUENCE [LARGE SCALE GENOMIC DNA]</scope>
    <source>
        <strain evidence="2 3">DSM 43149</strain>
    </source>
</reference>
<dbReference type="Proteomes" id="UP000578112">
    <property type="component" value="Unassembled WGS sequence"/>
</dbReference>
<dbReference type="RefSeq" id="WP_184994748.1">
    <property type="nucleotide sequence ID" value="NZ_BOMK01000010.1"/>
</dbReference>
<evidence type="ECO:0000313" key="2">
    <source>
        <dbReference type="EMBL" id="MBB4763426.1"/>
    </source>
</evidence>
<proteinExistence type="predicted"/>
<name>A0A7W7HZ11_9ACTN</name>
<keyword evidence="3" id="KW-1185">Reference proteome</keyword>
<comment type="caution">
    <text evidence="2">The sequence shown here is derived from an EMBL/GenBank/DDBJ whole genome shotgun (WGS) entry which is preliminary data.</text>
</comment>
<dbReference type="Pfam" id="PF19744">
    <property type="entry name" value="DUF6232"/>
    <property type="match status" value="1"/>
</dbReference>
<dbReference type="EMBL" id="JACHNH010000001">
    <property type="protein sequence ID" value="MBB4763426.1"/>
    <property type="molecule type" value="Genomic_DNA"/>
</dbReference>
<keyword evidence="1" id="KW-0472">Membrane</keyword>
<keyword evidence="1" id="KW-0812">Transmembrane</keyword>
<gene>
    <name evidence="2" type="ORF">BJ971_003982</name>
</gene>
<evidence type="ECO:0000313" key="3">
    <source>
        <dbReference type="Proteomes" id="UP000578112"/>
    </source>
</evidence>
<dbReference type="InterPro" id="IPR045629">
    <property type="entry name" value="DUF6232"/>
</dbReference>
<dbReference type="AlphaFoldDB" id="A0A7W7HZ11"/>
<protein>
    <submittedName>
        <fullName evidence="2">Uncharacterized protein</fullName>
    </submittedName>
</protein>
<sequence length="133" mass="14953">MRTYYRGPDAAVTEELFIWQSGPVRTFVLVDLRDVGRVEQEASRLGRVIAALLLAVAGGVWVQLALPGRWYAGVGALIAALAILVWPPRTRRWMLRAAYRGDEVTLYSSVDPRVFNQVTRALRRAMEDARLGR</sequence>
<evidence type="ECO:0000256" key="1">
    <source>
        <dbReference type="SAM" id="Phobius"/>
    </source>
</evidence>
<organism evidence="2 3">
    <name type="scientific">Actinoplanes digitatis</name>
    <dbReference type="NCBI Taxonomy" id="1868"/>
    <lineage>
        <taxon>Bacteria</taxon>
        <taxon>Bacillati</taxon>
        <taxon>Actinomycetota</taxon>
        <taxon>Actinomycetes</taxon>
        <taxon>Micromonosporales</taxon>
        <taxon>Micromonosporaceae</taxon>
        <taxon>Actinoplanes</taxon>
    </lineage>
</organism>
<keyword evidence="1" id="KW-1133">Transmembrane helix</keyword>
<feature type="transmembrane region" description="Helical" evidence="1">
    <location>
        <begin position="70"/>
        <end position="86"/>
    </location>
</feature>
<accession>A0A7W7HZ11</accession>